<dbReference type="EMBL" id="AEBR01000025">
    <property type="protein sequence ID" value="EFM83412.1"/>
    <property type="molecule type" value="Genomic_DNA"/>
</dbReference>
<comment type="similarity">
    <text evidence="1">Belongs to the UPF0398 family.</text>
</comment>
<dbReference type="HOGENOM" id="CLU_105319_0_0_9"/>
<dbReference type="PANTHER" id="PTHR38440">
    <property type="entry name" value="UPF0398 PROTEIN YPSA"/>
    <property type="match status" value="1"/>
</dbReference>
<dbReference type="SUPFAM" id="SSF102405">
    <property type="entry name" value="MCP/YpsA-like"/>
    <property type="match status" value="1"/>
</dbReference>
<dbReference type="AlphaFoldDB" id="A0A125W7A3"/>
<reference evidence="2 3" key="1">
    <citation type="submission" date="2010-07" db="EMBL/GenBank/DDBJ databases">
        <authorList>
            <person name="Sid Ahmed O."/>
        </authorList>
    </citation>
    <scope>NUCLEOTIDE SEQUENCE [LARGE SCALE GENOMIC DNA]</scope>
    <source>
        <strain evidence="2 3">TX4248</strain>
    </source>
</reference>
<dbReference type="PANTHER" id="PTHR38440:SF1">
    <property type="entry name" value="UPF0398 PROTEIN SPR0331"/>
    <property type="match status" value="1"/>
</dbReference>
<name>A0A125W7A3_ENTFL</name>
<evidence type="ECO:0000313" key="2">
    <source>
        <dbReference type="EMBL" id="EFM83412.1"/>
    </source>
</evidence>
<gene>
    <name evidence="2" type="ORF">HMPREF9498_00869</name>
</gene>
<sequence>MEMIKTLYVTGYRSFELGIFQGKDPKITVIKNVLKKELASYIEAGVEWILISGNLGVELWTAEVVGELKTEYPEVQLGLLYPFKDFGNNWNEQNRELLTKAESLADYINSVSHQPYQSPAQLKMHTKFLLEHSGGSLLIYDKEYPGKTEYFLKDAQHFSEREPYDIRLITMDDLQNSVID</sequence>
<evidence type="ECO:0000256" key="1">
    <source>
        <dbReference type="HAMAP-Rule" id="MF_01575"/>
    </source>
</evidence>
<comment type="caution">
    <text evidence="2">The sequence shown here is derived from an EMBL/GenBank/DDBJ whole genome shotgun (WGS) entry which is preliminary data.</text>
</comment>
<dbReference type="InterPro" id="IPR010697">
    <property type="entry name" value="YspA"/>
</dbReference>
<protein>
    <recommendedName>
        <fullName evidence="1">UPF0398 protein HMPREF9498_00869</fullName>
    </recommendedName>
</protein>
<evidence type="ECO:0000313" key="3">
    <source>
        <dbReference type="Proteomes" id="UP000004846"/>
    </source>
</evidence>
<organism evidence="2 3">
    <name type="scientific">Enterococcus faecalis TX4248</name>
    <dbReference type="NCBI Taxonomy" id="749495"/>
    <lineage>
        <taxon>Bacteria</taxon>
        <taxon>Bacillati</taxon>
        <taxon>Bacillota</taxon>
        <taxon>Bacilli</taxon>
        <taxon>Lactobacillales</taxon>
        <taxon>Enterococcaceae</taxon>
        <taxon>Enterococcus</taxon>
    </lineage>
</organism>
<dbReference type="HAMAP" id="MF_01575">
    <property type="entry name" value="UPF0398"/>
    <property type="match status" value="1"/>
</dbReference>
<dbReference type="Proteomes" id="UP000004846">
    <property type="component" value="Unassembled WGS sequence"/>
</dbReference>
<accession>A0A125W7A3</accession>
<proteinExistence type="inferred from homology"/>
<dbReference type="Gene3D" id="3.40.50.450">
    <property type="match status" value="1"/>
</dbReference>
<dbReference type="PIRSF" id="PIRSF021290">
    <property type="entry name" value="DUF1273"/>
    <property type="match status" value="1"/>
</dbReference>
<dbReference type="NCBIfam" id="NF010181">
    <property type="entry name" value="PRK13660.1"/>
    <property type="match status" value="1"/>
</dbReference>
<dbReference type="Pfam" id="PF06908">
    <property type="entry name" value="YpsA"/>
    <property type="match status" value="1"/>
</dbReference>
<dbReference type="RefSeq" id="WP_002360568.1">
    <property type="nucleotide sequence ID" value="NZ_GL454430.1"/>
</dbReference>